<feature type="transmembrane region" description="Helical" evidence="1">
    <location>
        <begin position="233"/>
        <end position="260"/>
    </location>
</feature>
<keyword evidence="1" id="KW-1133">Transmembrane helix</keyword>
<dbReference type="InterPro" id="IPR014194">
    <property type="entry name" value="Spore_III_AE"/>
</dbReference>
<keyword evidence="2" id="KW-0732">Signal</keyword>
<dbReference type="Pfam" id="PF09546">
    <property type="entry name" value="Spore_III_AE"/>
    <property type="match status" value="1"/>
</dbReference>
<dbReference type="RefSeq" id="WP_350344660.1">
    <property type="nucleotide sequence ID" value="NZ_CP158367.1"/>
</dbReference>
<feature type="transmembrane region" description="Helical" evidence="1">
    <location>
        <begin position="94"/>
        <end position="111"/>
    </location>
</feature>
<feature type="transmembrane region" description="Helical" evidence="1">
    <location>
        <begin position="164"/>
        <end position="192"/>
    </location>
</feature>
<organism evidence="3">
    <name type="scientific">Proteinivorax tanatarense</name>
    <dbReference type="NCBI Taxonomy" id="1260629"/>
    <lineage>
        <taxon>Bacteria</taxon>
        <taxon>Bacillati</taxon>
        <taxon>Bacillota</taxon>
        <taxon>Clostridia</taxon>
        <taxon>Eubacteriales</taxon>
        <taxon>Proteinivoracaceae</taxon>
        <taxon>Proteinivorax</taxon>
    </lineage>
</organism>
<reference evidence="3" key="2">
    <citation type="submission" date="2024-06" db="EMBL/GenBank/DDBJ databases">
        <authorList>
            <person name="Petrova K.O."/>
            <person name="Toshchakov S.V."/>
            <person name="Boltjanskaja Y.V."/>
            <person name="Kevbrin V."/>
        </authorList>
    </citation>
    <scope>NUCLEOTIDE SEQUENCE</scope>
    <source>
        <strain evidence="3">Z-910T</strain>
    </source>
</reference>
<feature type="transmembrane region" description="Helical" evidence="1">
    <location>
        <begin position="123"/>
        <end position="144"/>
    </location>
</feature>
<sequence>MKKKMGAIFLTLIILVMFSSDALADQHQESEEMIDLVELEDQWLQLESEFGDYMPQLDLRDMITGQGSGAFSVGDFLKNILAFLFKEVVTNLRLMSQLILLAVLGAILENLKSAFGSETTTKLAQSVVFLVLFGIALNSFTMAMQWSRDVVNSMVDTIQAMIPILLTLLASMGSVASVAVFKPLVIFIVNVAAVVIRDIVFPLIFLYTILSLVSTISSFNINKLADFLKECSMQVLGFTLIIFVFITSIQGVGAAVVDGVGLKTGKFTAKAFIPGVGGLFADAFDSVAGASLVLKNAVSIYGMLLIIFIAIFPLLKIIALTIIYRLSAAILQPLGDTPVVKSLEVMANCLMMLFIAVFGASIMFFMAITIIFGAGNITQMIR</sequence>
<evidence type="ECO:0000313" key="3">
    <source>
        <dbReference type="EMBL" id="XBX75925.1"/>
    </source>
</evidence>
<feature type="transmembrane region" description="Helical" evidence="1">
    <location>
        <begin position="345"/>
        <end position="372"/>
    </location>
</feature>
<feature type="transmembrane region" description="Helical" evidence="1">
    <location>
        <begin position="272"/>
        <end position="294"/>
    </location>
</feature>
<dbReference type="AlphaFoldDB" id="A0AAU7VPE1"/>
<feature type="transmembrane region" description="Helical" evidence="1">
    <location>
        <begin position="300"/>
        <end position="324"/>
    </location>
</feature>
<feature type="transmembrane region" description="Helical" evidence="1">
    <location>
        <begin position="199"/>
        <end position="221"/>
    </location>
</feature>
<keyword evidence="1" id="KW-0472">Membrane</keyword>
<evidence type="ECO:0000256" key="1">
    <source>
        <dbReference type="SAM" id="Phobius"/>
    </source>
</evidence>
<feature type="chain" id="PRO_5043437038" evidence="2">
    <location>
        <begin position="25"/>
        <end position="382"/>
    </location>
</feature>
<proteinExistence type="predicted"/>
<gene>
    <name evidence="3" type="primary">spoIIIAE</name>
    <name evidence="3" type="ORF">PRVXT_001088</name>
</gene>
<feature type="signal peptide" evidence="2">
    <location>
        <begin position="1"/>
        <end position="24"/>
    </location>
</feature>
<evidence type="ECO:0000256" key="2">
    <source>
        <dbReference type="SAM" id="SignalP"/>
    </source>
</evidence>
<keyword evidence="1" id="KW-0812">Transmembrane</keyword>
<dbReference type="NCBIfam" id="TIGR02829">
    <property type="entry name" value="spore_III_AE"/>
    <property type="match status" value="1"/>
</dbReference>
<reference evidence="3" key="1">
    <citation type="journal article" date="2013" name="Extremophiles">
        <title>Proteinivorax tanatarense gen. nov., sp. nov., an anaerobic, haloalkaliphilic, proteolytic bacterium isolated from a decaying algal bloom, and proposal of Proteinivoraceae fam. nov.</title>
        <authorList>
            <person name="Kevbrin V."/>
            <person name="Boltyanskaya Y."/>
            <person name="Zhilina T."/>
            <person name="Kolganova T."/>
            <person name="Lavrentjeva E."/>
            <person name="Kuznetsov B."/>
        </authorList>
    </citation>
    <scope>NUCLEOTIDE SEQUENCE</scope>
    <source>
        <strain evidence="3">Z-910T</strain>
    </source>
</reference>
<dbReference type="EMBL" id="CP158367">
    <property type="protein sequence ID" value="XBX75925.1"/>
    <property type="molecule type" value="Genomic_DNA"/>
</dbReference>
<accession>A0AAU7VPE1</accession>
<name>A0AAU7VPE1_9FIRM</name>
<protein>
    <submittedName>
        <fullName evidence="3">Stage III sporulation protein AE</fullName>
    </submittedName>
</protein>